<evidence type="ECO:0000313" key="2">
    <source>
        <dbReference type="EMBL" id="KAF9070689.1"/>
    </source>
</evidence>
<comment type="caution">
    <text evidence="2">The sequence shown here is derived from an EMBL/GenBank/DDBJ whole genome shotgun (WGS) entry which is preliminary data.</text>
</comment>
<reference evidence="2" key="1">
    <citation type="submission" date="2020-11" db="EMBL/GenBank/DDBJ databases">
        <authorList>
            <consortium name="DOE Joint Genome Institute"/>
            <person name="Ahrendt S."/>
            <person name="Riley R."/>
            <person name="Andreopoulos W."/>
            <person name="Labutti K."/>
            <person name="Pangilinan J."/>
            <person name="Ruiz-Duenas F.J."/>
            <person name="Barrasa J.M."/>
            <person name="Sanchez-Garcia M."/>
            <person name="Camarero S."/>
            <person name="Miyauchi S."/>
            <person name="Serrano A."/>
            <person name="Linde D."/>
            <person name="Babiker R."/>
            <person name="Drula E."/>
            <person name="Ayuso-Fernandez I."/>
            <person name="Pacheco R."/>
            <person name="Padilla G."/>
            <person name="Ferreira P."/>
            <person name="Barriuso J."/>
            <person name="Kellner H."/>
            <person name="Castanera R."/>
            <person name="Alfaro M."/>
            <person name="Ramirez L."/>
            <person name="Pisabarro A.G."/>
            <person name="Kuo A."/>
            <person name="Tritt A."/>
            <person name="Lipzen A."/>
            <person name="He G."/>
            <person name="Yan M."/>
            <person name="Ng V."/>
            <person name="Cullen D."/>
            <person name="Martin F."/>
            <person name="Rosso M.-N."/>
            <person name="Henrissat B."/>
            <person name="Hibbett D."/>
            <person name="Martinez A.T."/>
            <person name="Grigoriev I.V."/>
        </authorList>
    </citation>
    <scope>NUCLEOTIDE SEQUENCE</scope>
    <source>
        <strain evidence="2">AH 40177</strain>
    </source>
</reference>
<gene>
    <name evidence="2" type="ORF">BDP27DRAFT_1323252</name>
</gene>
<dbReference type="OrthoDB" id="3046327at2759"/>
<feature type="signal peptide" evidence="1">
    <location>
        <begin position="1"/>
        <end position="17"/>
    </location>
</feature>
<keyword evidence="1" id="KW-0732">Signal</keyword>
<feature type="chain" id="PRO_5040347322" evidence="1">
    <location>
        <begin position="18"/>
        <end position="161"/>
    </location>
</feature>
<proteinExistence type="predicted"/>
<sequence length="161" mass="16894">MRFQSLLPFVTMTLALAGYGVPVIDPIYARTDVIGSSAIDARSITGSEFDSSNRRSILTAVGKVGAKAVEGLTDKHEEKPKGHDHGHHDIAKQAIQTTGEVLSSILRRSILTAVGKAGGKAVEGLTEKPKGHEHGHHDLAKQAIQTTGEVLSIALNGGTGN</sequence>
<evidence type="ECO:0000256" key="1">
    <source>
        <dbReference type="SAM" id="SignalP"/>
    </source>
</evidence>
<protein>
    <submittedName>
        <fullName evidence="2">Uncharacterized protein</fullName>
    </submittedName>
</protein>
<dbReference type="AlphaFoldDB" id="A0A9P5PWS5"/>
<organism evidence="2 3">
    <name type="scientific">Rhodocollybia butyracea</name>
    <dbReference type="NCBI Taxonomy" id="206335"/>
    <lineage>
        <taxon>Eukaryota</taxon>
        <taxon>Fungi</taxon>
        <taxon>Dikarya</taxon>
        <taxon>Basidiomycota</taxon>
        <taxon>Agaricomycotina</taxon>
        <taxon>Agaricomycetes</taxon>
        <taxon>Agaricomycetidae</taxon>
        <taxon>Agaricales</taxon>
        <taxon>Marasmiineae</taxon>
        <taxon>Omphalotaceae</taxon>
        <taxon>Rhodocollybia</taxon>
    </lineage>
</organism>
<dbReference type="EMBL" id="JADNRY010000038">
    <property type="protein sequence ID" value="KAF9070689.1"/>
    <property type="molecule type" value="Genomic_DNA"/>
</dbReference>
<dbReference type="Proteomes" id="UP000772434">
    <property type="component" value="Unassembled WGS sequence"/>
</dbReference>
<name>A0A9P5PWS5_9AGAR</name>
<accession>A0A9P5PWS5</accession>
<evidence type="ECO:0000313" key="3">
    <source>
        <dbReference type="Proteomes" id="UP000772434"/>
    </source>
</evidence>
<keyword evidence="3" id="KW-1185">Reference proteome</keyword>